<comment type="caution">
    <text evidence="2">The sequence shown here is derived from an EMBL/GenBank/DDBJ whole genome shotgun (WGS) entry which is preliminary data.</text>
</comment>
<dbReference type="EMBL" id="JAENGY010001105">
    <property type="protein sequence ID" value="KAG6952509.1"/>
    <property type="molecule type" value="Genomic_DNA"/>
</dbReference>
<reference evidence="2" key="1">
    <citation type="submission" date="2021-01" db="EMBL/GenBank/DDBJ databases">
        <title>Phytophthora aleatoria, a newly-described species from Pinus radiata is distinct from Phytophthora cactorum isolates based on comparative genomics.</title>
        <authorList>
            <person name="Mcdougal R."/>
            <person name="Panda P."/>
            <person name="Williams N."/>
            <person name="Studholme D.J."/>
        </authorList>
    </citation>
    <scope>NUCLEOTIDE SEQUENCE</scope>
    <source>
        <strain evidence="2">NZFS 4037</strain>
    </source>
</reference>
<evidence type="ECO:0000313" key="2">
    <source>
        <dbReference type="EMBL" id="KAG6952509.1"/>
    </source>
</evidence>
<feature type="compositionally biased region" description="Low complexity" evidence="1">
    <location>
        <begin position="119"/>
        <end position="150"/>
    </location>
</feature>
<protein>
    <submittedName>
        <fullName evidence="2">Uncharacterized protein</fullName>
    </submittedName>
</protein>
<evidence type="ECO:0000256" key="1">
    <source>
        <dbReference type="SAM" id="MobiDB-lite"/>
    </source>
</evidence>
<sequence>MAAGTSHDPIALSEGPASSPEPAQDDDVDLTQPLTRPARSLNPLIAKYFVLKFSGVLPPLGKTRCLRSTRRSLYDSDDGAGSSASAKKSKRHKSRASSIPDSHRKSKQHKKNKKHHSKASSAHLDQVSPSTPVEPVSVRPSSSSSVPPSSLVTAASAANLTARSPPATLLAALRLPWSRYGPGRLGFPDDGSDGSPA</sequence>
<feature type="region of interest" description="Disordered" evidence="1">
    <location>
        <begin position="68"/>
        <end position="150"/>
    </location>
</feature>
<feature type="region of interest" description="Disordered" evidence="1">
    <location>
        <begin position="1"/>
        <end position="37"/>
    </location>
</feature>
<gene>
    <name evidence="2" type="ORF">JG688_00013251</name>
</gene>
<feature type="compositionally biased region" description="Basic residues" evidence="1">
    <location>
        <begin position="104"/>
        <end position="118"/>
    </location>
</feature>
<name>A0A8J5J133_9STRA</name>
<dbReference type="Proteomes" id="UP000709295">
    <property type="component" value="Unassembled WGS sequence"/>
</dbReference>
<evidence type="ECO:0000313" key="3">
    <source>
        <dbReference type="Proteomes" id="UP000709295"/>
    </source>
</evidence>
<organism evidence="2 3">
    <name type="scientific">Phytophthora aleatoria</name>
    <dbReference type="NCBI Taxonomy" id="2496075"/>
    <lineage>
        <taxon>Eukaryota</taxon>
        <taxon>Sar</taxon>
        <taxon>Stramenopiles</taxon>
        <taxon>Oomycota</taxon>
        <taxon>Peronosporomycetes</taxon>
        <taxon>Peronosporales</taxon>
        <taxon>Peronosporaceae</taxon>
        <taxon>Phytophthora</taxon>
    </lineage>
</organism>
<accession>A0A8J5J133</accession>
<dbReference type="AlphaFoldDB" id="A0A8J5J133"/>
<proteinExistence type="predicted"/>
<keyword evidence="3" id="KW-1185">Reference proteome</keyword>